<keyword evidence="2" id="KW-1185">Reference proteome</keyword>
<dbReference type="EMBL" id="VUYU01000002">
    <property type="protein sequence ID" value="NHZ32883.1"/>
    <property type="molecule type" value="Genomic_DNA"/>
</dbReference>
<sequence length="128" mass="14580">MDMIDEIVSVDGRFRAEFVRRDDGTYGYISFINSNNAASPAWKQDGRAVSRFESRDIALFDAKGRLAWLKKETDWPAKDHEPVAGSQYTPGWIKCPFCGLQFYLLDLDRWGGSRHLTCGQRIIDTAQS</sequence>
<dbReference type="Proteomes" id="UP000785613">
    <property type="component" value="Unassembled WGS sequence"/>
</dbReference>
<proteinExistence type="predicted"/>
<accession>A0ABX0LJN1</accession>
<gene>
    <name evidence="1" type="ORF">F0185_04665</name>
</gene>
<evidence type="ECO:0000313" key="1">
    <source>
        <dbReference type="EMBL" id="NHZ32883.1"/>
    </source>
</evidence>
<reference evidence="1 2" key="1">
    <citation type="submission" date="2019-09" db="EMBL/GenBank/DDBJ databases">
        <title>Taxonomy of Antarctic Massilia spp.: description of Massilia rubra sp. nov., Massilia aquatica sp. nov., Massilia mucilaginosa sp. nov., Massilia frigida sp. nov. isolated from streams, lakes and regoliths.</title>
        <authorList>
            <person name="Holochova P."/>
            <person name="Sedlacek I."/>
            <person name="Kralova S."/>
            <person name="Maslanova I."/>
            <person name="Busse H.-J."/>
            <person name="Stankova E."/>
            <person name="Vrbovska V."/>
            <person name="Kovarovic V."/>
            <person name="Bartak M."/>
            <person name="Svec P."/>
            <person name="Pantucek R."/>
        </authorList>
    </citation>
    <scope>NUCLEOTIDE SEQUENCE [LARGE SCALE GENOMIC DNA]</scope>
    <source>
        <strain evidence="1 2">CCM 8692</strain>
    </source>
</reference>
<organism evidence="1 2">
    <name type="scientific">Massilia rubra</name>
    <dbReference type="NCBI Taxonomy" id="2607910"/>
    <lineage>
        <taxon>Bacteria</taxon>
        <taxon>Pseudomonadati</taxon>
        <taxon>Pseudomonadota</taxon>
        <taxon>Betaproteobacteria</taxon>
        <taxon>Burkholderiales</taxon>
        <taxon>Oxalobacteraceae</taxon>
        <taxon>Telluria group</taxon>
        <taxon>Massilia</taxon>
    </lineage>
</organism>
<dbReference type="RefSeq" id="WP_167222040.1">
    <property type="nucleotide sequence ID" value="NZ_VUYU01000002.1"/>
</dbReference>
<comment type="caution">
    <text evidence="1">The sequence shown here is derived from an EMBL/GenBank/DDBJ whole genome shotgun (WGS) entry which is preliminary data.</text>
</comment>
<name>A0ABX0LJN1_9BURK</name>
<protein>
    <submittedName>
        <fullName evidence="1">Uncharacterized protein</fullName>
    </submittedName>
</protein>
<evidence type="ECO:0000313" key="2">
    <source>
        <dbReference type="Proteomes" id="UP000785613"/>
    </source>
</evidence>